<reference evidence="2 3" key="1">
    <citation type="submission" date="2024-08" db="EMBL/GenBank/DDBJ databases">
        <title>Tateyamaria sp. nov., isolated from marine algae.</title>
        <authorList>
            <person name="Choi B.J."/>
            <person name="Kim J.M."/>
            <person name="Lee J.K."/>
            <person name="Choi D.G."/>
            <person name="Bayburt H."/>
            <person name="Baek J.H."/>
            <person name="Han D.M."/>
            <person name="Jeon C.O."/>
        </authorList>
    </citation>
    <scope>NUCLEOTIDE SEQUENCE [LARGE SCALE GENOMIC DNA]</scope>
    <source>
        <strain evidence="2 3">KMU-156</strain>
    </source>
</reference>
<organism evidence="2 3">
    <name type="scientific">Tateyamaria armeniaca</name>
    <dbReference type="NCBI Taxonomy" id="2518930"/>
    <lineage>
        <taxon>Bacteria</taxon>
        <taxon>Pseudomonadati</taxon>
        <taxon>Pseudomonadota</taxon>
        <taxon>Alphaproteobacteria</taxon>
        <taxon>Rhodobacterales</taxon>
        <taxon>Roseobacteraceae</taxon>
        <taxon>Tateyamaria</taxon>
    </lineage>
</organism>
<sequence>MKRPRFRSAPVPQSGPAPVPMNEVPRCTAPTAQDRTGPFSPADPTAAPLVLPDNVDMAPKPVVEKTDVTPRGLGERFAETAVPRPVSAEQPEPPAAARAAPAPEPAPPPAPAEPARNALLEGFLEGAGIEDADALGFDLHDLGVMLGKCARLGTQEMMQMLQDRSAVKLFVANDDRTMRIASGNTR</sequence>
<dbReference type="Proteomes" id="UP001627408">
    <property type="component" value="Unassembled WGS sequence"/>
</dbReference>
<feature type="compositionally biased region" description="Pro residues" evidence="1">
    <location>
        <begin position="102"/>
        <end position="112"/>
    </location>
</feature>
<dbReference type="RefSeq" id="WP_407594526.1">
    <property type="nucleotide sequence ID" value="NZ_JBHDIY010000004.1"/>
</dbReference>
<comment type="caution">
    <text evidence="2">The sequence shown here is derived from an EMBL/GenBank/DDBJ whole genome shotgun (WGS) entry which is preliminary data.</text>
</comment>
<name>A0ABW8UZE5_9RHOB</name>
<accession>A0ABW8UZE5</accession>
<evidence type="ECO:0000256" key="1">
    <source>
        <dbReference type="SAM" id="MobiDB-lite"/>
    </source>
</evidence>
<keyword evidence="3" id="KW-1185">Reference proteome</keyword>
<proteinExistence type="predicted"/>
<evidence type="ECO:0000313" key="3">
    <source>
        <dbReference type="Proteomes" id="UP001627408"/>
    </source>
</evidence>
<feature type="region of interest" description="Disordered" evidence="1">
    <location>
        <begin position="1"/>
        <end position="114"/>
    </location>
</feature>
<protein>
    <submittedName>
        <fullName evidence="2">Uncharacterized protein</fullName>
    </submittedName>
</protein>
<evidence type="ECO:0000313" key="2">
    <source>
        <dbReference type="EMBL" id="MFL4472342.1"/>
    </source>
</evidence>
<feature type="compositionally biased region" description="Basic and acidic residues" evidence="1">
    <location>
        <begin position="62"/>
        <end position="78"/>
    </location>
</feature>
<gene>
    <name evidence="2" type="ORF">ACERZ8_21565</name>
</gene>
<dbReference type="EMBL" id="JBHDIY010000004">
    <property type="protein sequence ID" value="MFL4472342.1"/>
    <property type="molecule type" value="Genomic_DNA"/>
</dbReference>